<accession>A0A9P0J3J3</accession>
<keyword evidence="2" id="KW-0812">Transmembrane</keyword>
<evidence type="ECO:0000313" key="4">
    <source>
        <dbReference type="Proteomes" id="UP001154329"/>
    </source>
</evidence>
<keyword evidence="4" id="KW-1185">Reference proteome</keyword>
<proteinExistence type="predicted"/>
<gene>
    <name evidence="3" type="ORF">APHIGO_LOCUS6267</name>
</gene>
<evidence type="ECO:0000256" key="1">
    <source>
        <dbReference type="SAM" id="MobiDB-lite"/>
    </source>
</evidence>
<feature type="region of interest" description="Disordered" evidence="1">
    <location>
        <begin position="1"/>
        <end position="34"/>
    </location>
</feature>
<keyword evidence="2" id="KW-0472">Membrane</keyword>
<dbReference type="AlphaFoldDB" id="A0A9P0J3J3"/>
<feature type="compositionally biased region" description="Basic residues" evidence="1">
    <location>
        <begin position="1"/>
        <end position="11"/>
    </location>
</feature>
<reference evidence="3" key="1">
    <citation type="submission" date="2022-02" db="EMBL/GenBank/DDBJ databases">
        <authorList>
            <person name="King R."/>
        </authorList>
    </citation>
    <scope>NUCLEOTIDE SEQUENCE</scope>
</reference>
<feature type="transmembrane region" description="Helical" evidence="2">
    <location>
        <begin position="102"/>
        <end position="122"/>
    </location>
</feature>
<reference evidence="3" key="2">
    <citation type="submission" date="2022-10" db="EMBL/GenBank/DDBJ databases">
        <authorList>
            <consortium name="ENA_rothamsted_submissions"/>
            <consortium name="culmorum"/>
            <person name="King R."/>
        </authorList>
    </citation>
    <scope>NUCLEOTIDE SEQUENCE</scope>
</reference>
<protein>
    <submittedName>
        <fullName evidence="3">Uncharacterized protein</fullName>
    </submittedName>
</protein>
<keyword evidence="2" id="KW-1133">Transmembrane helix</keyword>
<dbReference type="Proteomes" id="UP001154329">
    <property type="component" value="Chromosome 2"/>
</dbReference>
<organism evidence="3 4">
    <name type="scientific">Aphis gossypii</name>
    <name type="common">Cotton aphid</name>
    <dbReference type="NCBI Taxonomy" id="80765"/>
    <lineage>
        <taxon>Eukaryota</taxon>
        <taxon>Metazoa</taxon>
        <taxon>Ecdysozoa</taxon>
        <taxon>Arthropoda</taxon>
        <taxon>Hexapoda</taxon>
        <taxon>Insecta</taxon>
        <taxon>Pterygota</taxon>
        <taxon>Neoptera</taxon>
        <taxon>Paraneoptera</taxon>
        <taxon>Hemiptera</taxon>
        <taxon>Sternorrhyncha</taxon>
        <taxon>Aphidomorpha</taxon>
        <taxon>Aphidoidea</taxon>
        <taxon>Aphididae</taxon>
        <taxon>Aphidini</taxon>
        <taxon>Aphis</taxon>
        <taxon>Aphis</taxon>
    </lineage>
</organism>
<feature type="transmembrane region" description="Helical" evidence="2">
    <location>
        <begin position="76"/>
        <end position="96"/>
    </location>
</feature>
<sequence length="139" mass="16133">MRRSPGQRRRISCLGQLSPSPPPLKKQERRTYTRPGGGRVNCVCARARMYLRKTGFRPTSALRHERRRRRFRLSKIAAAAVFFPPFDIVARGVVSAMPESKYSFLFCSCLPRLFYVVPMMVFSRPKTNTHVEKKSIERE</sequence>
<name>A0A9P0J3J3_APHGO</name>
<dbReference type="EMBL" id="OU899035">
    <property type="protein sequence ID" value="CAH1725108.1"/>
    <property type="molecule type" value="Genomic_DNA"/>
</dbReference>
<evidence type="ECO:0000256" key="2">
    <source>
        <dbReference type="SAM" id="Phobius"/>
    </source>
</evidence>
<evidence type="ECO:0000313" key="3">
    <source>
        <dbReference type="EMBL" id="CAH1725108.1"/>
    </source>
</evidence>